<organism evidence="1">
    <name type="scientific">marine sediment metagenome</name>
    <dbReference type="NCBI Taxonomy" id="412755"/>
    <lineage>
        <taxon>unclassified sequences</taxon>
        <taxon>metagenomes</taxon>
        <taxon>ecological metagenomes</taxon>
    </lineage>
</organism>
<dbReference type="AlphaFoldDB" id="X0YPS8"/>
<name>X0YPS8_9ZZZZ</name>
<sequence length="231" mass="26587">MANKVEFTAKNVKVFSSWLKKFSSIDKSLLLEIDESDSRFVAKSYNEERSVVKLSTIKFDVAGFTVKSSKDPKRIKVGIYNIVRLMKIMDQFKEEEFSFTVNWGEIKDGESVEYAGINLILKNKNLKITVDCISLNVFKYISDDLFQTVISALDNPVAKFDLNVENIETTNQLSVLDDDEYKFLEFKNAANVYVSGKTFDLLLRENPNEWDGEENTITIYKEQFTNVDVED</sequence>
<dbReference type="EMBL" id="BARS01045985">
    <property type="protein sequence ID" value="GAG38721.1"/>
    <property type="molecule type" value="Genomic_DNA"/>
</dbReference>
<protein>
    <recommendedName>
        <fullName evidence="2">Proliferating cell nuclear antigen PCNA N-terminal domain-containing protein</fullName>
    </recommendedName>
</protein>
<accession>X0YPS8</accession>
<evidence type="ECO:0000313" key="1">
    <source>
        <dbReference type="EMBL" id="GAG38721.1"/>
    </source>
</evidence>
<reference evidence="1" key="1">
    <citation type="journal article" date="2014" name="Front. Microbiol.">
        <title>High frequency of phylogenetically diverse reductive dehalogenase-homologous genes in deep subseafloor sedimentary metagenomes.</title>
        <authorList>
            <person name="Kawai M."/>
            <person name="Futagami T."/>
            <person name="Toyoda A."/>
            <person name="Takaki Y."/>
            <person name="Nishi S."/>
            <person name="Hori S."/>
            <person name="Arai W."/>
            <person name="Tsubouchi T."/>
            <person name="Morono Y."/>
            <person name="Uchiyama I."/>
            <person name="Ito T."/>
            <person name="Fujiyama A."/>
            <person name="Inagaki F."/>
            <person name="Takami H."/>
        </authorList>
    </citation>
    <scope>NUCLEOTIDE SEQUENCE</scope>
    <source>
        <strain evidence="1">Expedition CK06-06</strain>
    </source>
</reference>
<proteinExistence type="predicted"/>
<gene>
    <name evidence="1" type="ORF">S01H1_69276</name>
</gene>
<comment type="caution">
    <text evidence="1">The sequence shown here is derived from an EMBL/GenBank/DDBJ whole genome shotgun (WGS) entry which is preliminary data.</text>
</comment>
<evidence type="ECO:0008006" key="2">
    <source>
        <dbReference type="Google" id="ProtNLM"/>
    </source>
</evidence>
<feature type="non-terminal residue" evidence="1">
    <location>
        <position position="231"/>
    </location>
</feature>